<dbReference type="AlphaFoldDB" id="V5ECW2"/>
<sequence length="741" mass="81965">MPRASRSNKKDKELTESKESPARRERSLRACTRCRQRKQKCDNTLPHCSNCVKGGVACEAFPINSVSRDNLLQIYDLLQESTRRNRVLEKELSLARVVVPDFLAVFSAFIAKQAPSSATTTATLLSAGTEPDIWATIRALEECFPAVSPVIIQAAEQLDQDVSLTRLFDIAAVPIRDLRPLLNGTATCSEESLRHSLVEPSLSLEELQSMISTASDMTRIAATLLWALLALAQHRGEELMRLDTALTCFVQSWQAKASALTGFLDVQDAVALSFCRAYEWVHLRKSMTFMLNEFQQFGTEADSASGIRAETAIMTGQLLVIVTTTSGFQNVGAIAASNDFTGFLASLHVEQKRLEYMALHLFISPIAAMTDAQHEEAIWNLLSSIKSLSEANTQGFDSFGVSHYAAGSSQRVLMRNKLGTQLYGMFPRMLFMHCPNERRNWRWLRNALPLAATALSCHHAAWMQYSWLGDHVLDVLTFSDLLAAFAWILQQCRAQTDMRDDVSNHLGIAIELGDRFAHRWPQYNETIHRTMRDLHALQESPLSASGLSTPWSAASVATALTESSCVLRTPQAQEMPQPAARPHTPPQEATHPHHYFQPDLRQLYQQQGPPSHDSRYSQPDVKGAHVPEGWGSVPLQPIQADWSSRGDAGLALNSIAASGGGVGQQLPFVDIGTVQRKEEASMDAHTIDTPWSMAQRPFAALRALPPLNTGTMPQQHQQQPAPTTATSSLFYLDERATDAKP</sequence>
<keyword evidence="6" id="KW-0804">Transcription</keyword>
<feature type="compositionally biased region" description="Basic and acidic residues" evidence="8">
    <location>
        <begin position="732"/>
        <end position="741"/>
    </location>
</feature>
<protein>
    <recommendedName>
        <fullName evidence="9">Zn(2)-C6 fungal-type domain-containing protein</fullName>
    </recommendedName>
</protein>
<dbReference type="STRING" id="1365824.V5ECW2"/>
<dbReference type="GO" id="GO:0005634">
    <property type="term" value="C:nucleus"/>
    <property type="evidence" value="ECO:0007669"/>
    <property type="project" value="UniProtKB-SubCell"/>
</dbReference>
<reference evidence="11" key="1">
    <citation type="journal article" date="2013" name="Genome Announc.">
        <title>Draft genome sequence of Pseudozyma brasiliensis sp. nov. strain GHG001, a high producer of endo-1,4-xylanase isolated from an insect pest of sugarcane.</title>
        <authorList>
            <person name="Oliveira J.V.D.C."/>
            <person name="dos Santos R.A.C."/>
            <person name="Borges T.A."/>
            <person name="Riano-Pachon D.M."/>
            <person name="Goldman G.H."/>
        </authorList>
    </citation>
    <scope>NUCLEOTIDE SEQUENCE [LARGE SCALE GENOMIC DNA]</scope>
    <source>
        <strain evidence="11">GHG001</strain>
    </source>
</reference>
<dbReference type="InterPro" id="IPR052202">
    <property type="entry name" value="Yeast_MetPath_Reg"/>
</dbReference>
<evidence type="ECO:0000256" key="1">
    <source>
        <dbReference type="ARBA" id="ARBA00004123"/>
    </source>
</evidence>
<name>V5ECW2_KALBG</name>
<comment type="subcellular location">
    <subcellularLocation>
        <location evidence="1">Nucleus</location>
    </subcellularLocation>
</comment>
<dbReference type="GO" id="GO:0043565">
    <property type="term" value="F:sequence-specific DNA binding"/>
    <property type="evidence" value="ECO:0007669"/>
    <property type="project" value="TreeGrafter"/>
</dbReference>
<dbReference type="HOGENOM" id="CLU_374727_0_0_1"/>
<keyword evidence="4" id="KW-0805">Transcription regulation</keyword>
<proteinExistence type="predicted"/>
<feature type="region of interest" description="Disordered" evidence="8">
    <location>
        <begin position="1"/>
        <end position="24"/>
    </location>
</feature>
<keyword evidence="5" id="KW-0238">DNA-binding</keyword>
<gene>
    <name evidence="10" type="ORF">PSEUBRA_SCAF17g04316</name>
</gene>
<evidence type="ECO:0000256" key="7">
    <source>
        <dbReference type="ARBA" id="ARBA00023242"/>
    </source>
</evidence>
<feature type="compositionally biased region" description="Basic and acidic residues" evidence="8">
    <location>
        <begin position="8"/>
        <end position="24"/>
    </location>
</feature>
<accession>V5ECW2</accession>
<dbReference type="SMART" id="SM00066">
    <property type="entry name" value="GAL4"/>
    <property type="match status" value="1"/>
</dbReference>
<organism evidence="10 11">
    <name type="scientific">Kalmanozyma brasiliensis (strain GHG001)</name>
    <name type="common">Yeast</name>
    <name type="synonym">Pseudozyma brasiliensis</name>
    <dbReference type="NCBI Taxonomy" id="1365824"/>
    <lineage>
        <taxon>Eukaryota</taxon>
        <taxon>Fungi</taxon>
        <taxon>Dikarya</taxon>
        <taxon>Basidiomycota</taxon>
        <taxon>Ustilaginomycotina</taxon>
        <taxon>Ustilaginomycetes</taxon>
        <taxon>Ustilaginales</taxon>
        <taxon>Ustilaginaceae</taxon>
        <taxon>Kalmanozyma</taxon>
    </lineage>
</organism>
<evidence type="ECO:0000259" key="9">
    <source>
        <dbReference type="PROSITE" id="PS50048"/>
    </source>
</evidence>
<dbReference type="EMBL" id="KI545859">
    <property type="protein sequence ID" value="EST08291.1"/>
    <property type="molecule type" value="Genomic_DNA"/>
</dbReference>
<dbReference type="SUPFAM" id="SSF57701">
    <property type="entry name" value="Zn2/Cys6 DNA-binding domain"/>
    <property type="match status" value="1"/>
</dbReference>
<evidence type="ECO:0000256" key="4">
    <source>
        <dbReference type="ARBA" id="ARBA00023015"/>
    </source>
</evidence>
<feature type="region of interest" description="Disordered" evidence="8">
    <location>
        <begin position="570"/>
        <end position="633"/>
    </location>
</feature>
<evidence type="ECO:0000313" key="11">
    <source>
        <dbReference type="Proteomes" id="UP000019377"/>
    </source>
</evidence>
<dbReference type="PROSITE" id="PS50048">
    <property type="entry name" value="ZN2_CY6_FUNGAL_2"/>
    <property type="match status" value="1"/>
</dbReference>
<keyword evidence="3" id="KW-0862">Zinc</keyword>
<dbReference type="eggNOG" id="ENOG502QQBG">
    <property type="taxonomic scope" value="Eukaryota"/>
</dbReference>
<dbReference type="PANTHER" id="PTHR47782">
    <property type="entry name" value="ZN(II)2CYS6 TRANSCRIPTION FACTOR (EUROFUNG)-RELATED"/>
    <property type="match status" value="1"/>
</dbReference>
<evidence type="ECO:0000313" key="10">
    <source>
        <dbReference type="EMBL" id="EST08291.1"/>
    </source>
</evidence>
<dbReference type="InterPro" id="IPR036864">
    <property type="entry name" value="Zn2-C6_fun-type_DNA-bd_sf"/>
</dbReference>
<dbReference type="Proteomes" id="UP000019377">
    <property type="component" value="Unassembled WGS sequence"/>
</dbReference>
<dbReference type="OMA" id="HANDEMN"/>
<keyword evidence="11" id="KW-1185">Reference proteome</keyword>
<dbReference type="Gene3D" id="4.10.240.10">
    <property type="entry name" value="Zn(2)-C6 fungal-type DNA-binding domain"/>
    <property type="match status" value="1"/>
</dbReference>
<dbReference type="OrthoDB" id="42919at2759"/>
<dbReference type="PANTHER" id="PTHR47782:SF12">
    <property type="entry name" value="ZN(II)2CYS6 TRANSCRIPTION FACTOR (EUROFUNG)"/>
    <property type="match status" value="1"/>
</dbReference>
<feature type="compositionally biased region" description="Low complexity" evidence="8">
    <location>
        <begin position="709"/>
        <end position="726"/>
    </location>
</feature>
<dbReference type="Pfam" id="PF00172">
    <property type="entry name" value="Zn_clus"/>
    <property type="match status" value="1"/>
</dbReference>
<dbReference type="PROSITE" id="PS00463">
    <property type="entry name" value="ZN2_CY6_FUNGAL_1"/>
    <property type="match status" value="1"/>
</dbReference>
<evidence type="ECO:0000256" key="8">
    <source>
        <dbReference type="SAM" id="MobiDB-lite"/>
    </source>
</evidence>
<evidence type="ECO:0000256" key="5">
    <source>
        <dbReference type="ARBA" id="ARBA00023125"/>
    </source>
</evidence>
<evidence type="ECO:0000256" key="3">
    <source>
        <dbReference type="ARBA" id="ARBA00022833"/>
    </source>
</evidence>
<evidence type="ECO:0000256" key="6">
    <source>
        <dbReference type="ARBA" id="ARBA00023163"/>
    </source>
</evidence>
<dbReference type="GO" id="GO:0045944">
    <property type="term" value="P:positive regulation of transcription by RNA polymerase II"/>
    <property type="evidence" value="ECO:0007669"/>
    <property type="project" value="TreeGrafter"/>
</dbReference>
<keyword evidence="7" id="KW-0539">Nucleus</keyword>
<feature type="region of interest" description="Disordered" evidence="8">
    <location>
        <begin position="708"/>
        <end position="741"/>
    </location>
</feature>
<evidence type="ECO:0000256" key="2">
    <source>
        <dbReference type="ARBA" id="ARBA00022723"/>
    </source>
</evidence>
<dbReference type="GO" id="GO:0000981">
    <property type="term" value="F:DNA-binding transcription factor activity, RNA polymerase II-specific"/>
    <property type="evidence" value="ECO:0007669"/>
    <property type="project" value="InterPro"/>
</dbReference>
<dbReference type="CDD" id="cd00067">
    <property type="entry name" value="GAL4"/>
    <property type="match status" value="1"/>
</dbReference>
<dbReference type="GO" id="GO:0008270">
    <property type="term" value="F:zinc ion binding"/>
    <property type="evidence" value="ECO:0007669"/>
    <property type="project" value="InterPro"/>
</dbReference>
<keyword evidence="2" id="KW-0479">Metal-binding</keyword>
<dbReference type="InterPro" id="IPR001138">
    <property type="entry name" value="Zn2Cys6_DnaBD"/>
</dbReference>
<feature type="domain" description="Zn(2)-C6 fungal-type" evidence="9">
    <location>
        <begin position="30"/>
        <end position="58"/>
    </location>
</feature>